<dbReference type="AlphaFoldDB" id="A0A0U9H9M1"/>
<dbReference type="GO" id="GO:0055085">
    <property type="term" value="P:transmembrane transport"/>
    <property type="evidence" value="ECO:0007669"/>
    <property type="project" value="InterPro"/>
</dbReference>
<dbReference type="CDD" id="cd06261">
    <property type="entry name" value="TM_PBP2"/>
    <property type="match status" value="1"/>
</dbReference>
<keyword evidence="4 7" id="KW-0812">Transmembrane</keyword>
<keyword evidence="5 7" id="KW-1133">Transmembrane helix</keyword>
<comment type="caution">
    <text evidence="9">The sequence shown here is derived from an EMBL/GenBank/DDBJ whole genome shotgun (WGS) entry which is preliminary data.</text>
</comment>
<dbReference type="PANTHER" id="PTHR30193">
    <property type="entry name" value="ABC TRANSPORTER PERMEASE PROTEIN"/>
    <property type="match status" value="1"/>
</dbReference>
<reference evidence="9 10" key="2">
    <citation type="journal article" date="2016" name="Genome Announc.">
        <title>Draft Genome Sequence of Oceanobacillus picturae Heshi-B3, Isolated from Fermented Rice Bran in a Traditional Japanese Seafood Dish.</title>
        <authorList>
            <person name="Akuzawa S."/>
            <person name="Nagaoka J."/>
            <person name="Kanekatsu M."/>
            <person name="Kanesaki Y."/>
            <person name="Suzuki T."/>
        </authorList>
    </citation>
    <scope>NUCLEOTIDE SEQUENCE [LARGE SCALE GENOMIC DNA]</scope>
    <source>
        <strain evidence="9 10">Heshi-B3</strain>
    </source>
</reference>
<feature type="transmembrane region" description="Helical" evidence="7">
    <location>
        <begin position="68"/>
        <end position="90"/>
    </location>
</feature>
<comment type="similarity">
    <text evidence="7">Belongs to the binding-protein-dependent transport system permease family.</text>
</comment>
<name>A0A0U9H9M1_9BACI</name>
<dbReference type="RefSeq" id="WP_058951035.1">
    <property type="nucleotide sequence ID" value="NZ_BBXV01000044.1"/>
</dbReference>
<dbReference type="Pfam" id="PF00528">
    <property type="entry name" value="BPD_transp_1"/>
    <property type="match status" value="1"/>
</dbReference>
<dbReference type="SUPFAM" id="SSF161098">
    <property type="entry name" value="MetI-like"/>
    <property type="match status" value="1"/>
</dbReference>
<organism evidence="9 10">
    <name type="scientific">Oceanobacillus picturae</name>
    <dbReference type="NCBI Taxonomy" id="171693"/>
    <lineage>
        <taxon>Bacteria</taxon>
        <taxon>Bacillati</taxon>
        <taxon>Bacillota</taxon>
        <taxon>Bacilli</taxon>
        <taxon>Bacillales</taxon>
        <taxon>Bacillaceae</taxon>
        <taxon>Oceanobacillus</taxon>
    </lineage>
</organism>
<dbReference type="OrthoDB" id="9785347at2"/>
<feature type="transmembrane region" description="Helical" evidence="7">
    <location>
        <begin position="204"/>
        <end position="223"/>
    </location>
</feature>
<gene>
    <name evidence="9" type="ORF">OPHB3_3330</name>
</gene>
<evidence type="ECO:0000256" key="6">
    <source>
        <dbReference type="ARBA" id="ARBA00023136"/>
    </source>
</evidence>
<keyword evidence="2 7" id="KW-0813">Transport</keyword>
<protein>
    <submittedName>
        <fullName evidence="9">Lactose transport system permease protein LacF</fullName>
    </submittedName>
</protein>
<feature type="transmembrane region" description="Helical" evidence="7">
    <location>
        <begin position="152"/>
        <end position="174"/>
    </location>
</feature>
<reference evidence="10" key="1">
    <citation type="submission" date="2015-07" db="EMBL/GenBank/DDBJ databases">
        <title>Draft Genome Sequence of Oceanobacillus picturae Heshi-B3 that Was Isolated from Fermented Rice Bran with Aging Salted Mackerel, Which Was Named Heshiko as Traditional Fermented Seafood in Japan.</title>
        <authorList>
            <person name="Akuzawa S."/>
            <person name="Nakagawa J."/>
            <person name="Kanekatsu T."/>
            <person name="Kanesaki Y."/>
            <person name="Suzuki T."/>
        </authorList>
    </citation>
    <scope>NUCLEOTIDE SEQUENCE [LARGE SCALE GENOMIC DNA]</scope>
    <source>
        <strain evidence="10">Heshi-B3</strain>
    </source>
</reference>
<dbReference type="InterPro" id="IPR051393">
    <property type="entry name" value="ABC_transporter_permease"/>
</dbReference>
<dbReference type="InterPro" id="IPR035906">
    <property type="entry name" value="MetI-like_sf"/>
</dbReference>
<proteinExistence type="inferred from homology"/>
<keyword evidence="6 7" id="KW-0472">Membrane</keyword>
<feature type="transmembrane region" description="Helical" evidence="7">
    <location>
        <begin position="255"/>
        <end position="275"/>
    </location>
</feature>
<dbReference type="Gene3D" id="1.10.3720.10">
    <property type="entry name" value="MetI-like"/>
    <property type="match status" value="1"/>
</dbReference>
<feature type="transmembrane region" description="Helical" evidence="7">
    <location>
        <begin position="7"/>
        <end position="28"/>
    </location>
</feature>
<evidence type="ECO:0000256" key="1">
    <source>
        <dbReference type="ARBA" id="ARBA00004651"/>
    </source>
</evidence>
<keyword evidence="3" id="KW-1003">Cell membrane</keyword>
<dbReference type="Proteomes" id="UP000052946">
    <property type="component" value="Unassembled WGS sequence"/>
</dbReference>
<dbReference type="PROSITE" id="PS50928">
    <property type="entry name" value="ABC_TM1"/>
    <property type="match status" value="1"/>
</dbReference>
<evidence type="ECO:0000256" key="4">
    <source>
        <dbReference type="ARBA" id="ARBA00022692"/>
    </source>
</evidence>
<evidence type="ECO:0000256" key="2">
    <source>
        <dbReference type="ARBA" id="ARBA00022448"/>
    </source>
</evidence>
<accession>A0A0U9H9M1</accession>
<feature type="domain" description="ABC transmembrane type-1" evidence="8">
    <location>
        <begin position="64"/>
        <end position="276"/>
    </location>
</feature>
<dbReference type="InterPro" id="IPR000515">
    <property type="entry name" value="MetI-like"/>
</dbReference>
<evidence type="ECO:0000256" key="7">
    <source>
        <dbReference type="RuleBase" id="RU363032"/>
    </source>
</evidence>
<comment type="subcellular location">
    <subcellularLocation>
        <location evidence="1 7">Cell membrane</location>
        <topology evidence="1 7">Multi-pass membrane protein</topology>
    </subcellularLocation>
</comment>
<evidence type="ECO:0000313" key="9">
    <source>
        <dbReference type="EMBL" id="GAQ19363.1"/>
    </source>
</evidence>
<feature type="transmembrane region" description="Helical" evidence="7">
    <location>
        <begin position="102"/>
        <end position="123"/>
    </location>
</feature>
<evidence type="ECO:0000256" key="5">
    <source>
        <dbReference type="ARBA" id="ARBA00022989"/>
    </source>
</evidence>
<evidence type="ECO:0000256" key="3">
    <source>
        <dbReference type="ARBA" id="ARBA00022475"/>
    </source>
</evidence>
<dbReference type="SUPFAM" id="SSF160964">
    <property type="entry name" value="MalF N-terminal region-like"/>
    <property type="match status" value="1"/>
</dbReference>
<dbReference type="EMBL" id="BBXV01000044">
    <property type="protein sequence ID" value="GAQ19363.1"/>
    <property type="molecule type" value="Genomic_DNA"/>
</dbReference>
<evidence type="ECO:0000259" key="8">
    <source>
        <dbReference type="PROSITE" id="PS50928"/>
    </source>
</evidence>
<sequence length="284" mass="31810">MKQSKKFPYLFIAPAVILFIVFTAYPIIASLYLSFQTYEGGSYSFAGLSNYTRLLEDSIFWKALGNTFIIFILQVPIMLLMAMALASVLNSQLLKLKGFFRVSFFLPAVTSLVAYSLLFSIILQDNGILNTLLNAIGIENIPWLSDPFWAKISIVMAMMWRWTGYNMIIFLAALQNIPDHMYEAASIDGAGKIRQFFSITIPNLKPIILFAGILSTIGTLQLFDEPFNLTQGGPADSTMTLGLYIYENGFEYFDFSYGSAVAYVVVVLVAILSYFQFKVTGEKS</sequence>
<evidence type="ECO:0000313" key="10">
    <source>
        <dbReference type="Proteomes" id="UP000052946"/>
    </source>
</evidence>
<dbReference type="GO" id="GO:0005886">
    <property type="term" value="C:plasma membrane"/>
    <property type="evidence" value="ECO:0007669"/>
    <property type="project" value="UniProtKB-SubCell"/>
</dbReference>
<dbReference type="PANTHER" id="PTHR30193:SF37">
    <property type="entry name" value="INNER MEMBRANE ABC TRANSPORTER PERMEASE PROTEIN YCJO"/>
    <property type="match status" value="1"/>
</dbReference>